<dbReference type="EMBL" id="CP029463">
    <property type="protein sequence ID" value="AWM15205.1"/>
    <property type="molecule type" value="Genomic_DNA"/>
</dbReference>
<dbReference type="RefSeq" id="WP_109570543.1">
    <property type="nucleotide sequence ID" value="NZ_CP029463.1"/>
</dbReference>
<gene>
    <name evidence="2" type="ORF">DI487_15955</name>
</gene>
<reference evidence="2 3" key="1">
    <citation type="submission" date="2018-05" db="EMBL/GenBank/DDBJ databases">
        <title>Flavobacterium sp. MEBiC07310.</title>
        <authorList>
            <person name="Baek K."/>
        </authorList>
    </citation>
    <scope>NUCLEOTIDE SEQUENCE [LARGE SCALE GENOMIC DNA]</scope>
    <source>
        <strain evidence="2 3">MEBiC07310</strain>
    </source>
</reference>
<proteinExistence type="predicted"/>
<evidence type="ECO:0000256" key="1">
    <source>
        <dbReference type="SAM" id="MobiDB-lite"/>
    </source>
</evidence>
<dbReference type="AlphaFoldDB" id="A0A2U8QZF0"/>
<evidence type="ECO:0000313" key="2">
    <source>
        <dbReference type="EMBL" id="AWM15205.1"/>
    </source>
</evidence>
<keyword evidence="3" id="KW-1185">Reference proteome</keyword>
<dbReference type="Proteomes" id="UP000245429">
    <property type="component" value="Chromosome"/>
</dbReference>
<dbReference type="KEGG" id="fse:DI487_15955"/>
<sequence>MPNPRFVYEKIADPDTEFFKFVEQTGTFEYAAITGVNKGKITYLATYTQGGTIFWKPVKAYIPEKSEPTWDDYKGNEEDSDCEDID</sequence>
<evidence type="ECO:0000313" key="3">
    <source>
        <dbReference type="Proteomes" id="UP000245429"/>
    </source>
</evidence>
<organism evidence="2 3">
    <name type="scientific">Flavobacterium sediminis</name>
    <dbReference type="NCBI Taxonomy" id="2201181"/>
    <lineage>
        <taxon>Bacteria</taxon>
        <taxon>Pseudomonadati</taxon>
        <taxon>Bacteroidota</taxon>
        <taxon>Flavobacteriia</taxon>
        <taxon>Flavobacteriales</taxon>
        <taxon>Flavobacteriaceae</taxon>
        <taxon>Flavobacterium</taxon>
    </lineage>
</organism>
<accession>A0A2U8QZF0</accession>
<feature type="region of interest" description="Disordered" evidence="1">
    <location>
        <begin position="66"/>
        <end position="86"/>
    </location>
</feature>
<feature type="compositionally biased region" description="Basic and acidic residues" evidence="1">
    <location>
        <begin position="66"/>
        <end position="77"/>
    </location>
</feature>
<protein>
    <submittedName>
        <fullName evidence="2">Uncharacterized protein</fullName>
    </submittedName>
</protein>
<name>A0A2U8QZF0_9FLAO</name>